<feature type="binding site" evidence="10">
    <location>
        <position position="288"/>
    </location>
    <ligand>
        <name>[4Fe-4S] cluster</name>
        <dbReference type="ChEBI" id="CHEBI:49883"/>
    </ligand>
</feature>
<comment type="caution">
    <text evidence="13">The sequence shown here is derived from an EMBL/GenBank/DDBJ whole genome shotgun (WGS) entry which is preliminary data.</text>
</comment>
<dbReference type="PANTHER" id="PTHR13273">
    <property type="entry name" value="ANAMORSIN"/>
    <property type="match status" value="1"/>
</dbReference>
<feature type="region of interest" description="Fe-S binding site B" evidence="10">
    <location>
        <begin position="285"/>
        <end position="299"/>
    </location>
</feature>
<keyword evidence="5 10" id="KW-0001">2Fe-2S</keyword>
<keyword evidence="4 10" id="KW-0963">Cytoplasm</keyword>
<dbReference type="GO" id="GO:0005758">
    <property type="term" value="C:mitochondrial intermembrane space"/>
    <property type="evidence" value="ECO:0007669"/>
    <property type="project" value="UniProtKB-SubCell"/>
</dbReference>
<dbReference type="GO" id="GO:0016226">
    <property type="term" value="P:iron-sulfur cluster assembly"/>
    <property type="evidence" value="ECO:0007669"/>
    <property type="project" value="UniProtKB-UniRule"/>
</dbReference>
<feature type="binding site" evidence="10">
    <location>
        <position position="231"/>
    </location>
    <ligand>
        <name>[2Fe-2S] cluster</name>
        <dbReference type="ChEBI" id="CHEBI:190135"/>
    </ligand>
</feature>
<dbReference type="HAMAP" id="MF_03115">
    <property type="entry name" value="Anamorsin"/>
    <property type="match status" value="1"/>
</dbReference>
<dbReference type="Gene3D" id="3.40.50.150">
    <property type="entry name" value="Vaccinia Virus protein VP39"/>
    <property type="match status" value="1"/>
</dbReference>
<evidence type="ECO:0000256" key="2">
    <source>
        <dbReference type="ARBA" id="ARBA00008169"/>
    </source>
</evidence>
<feature type="binding site" evidence="10">
    <location>
        <position position="241"/>
    </location>
    <ligand>
        <name>[2Fe-2S] cluster</name>
        <dbReference type="ChEBI" id="CHEBI:190135"/>
    </ligand>
</feature>
<feature type="short sequence motif" description="Cx2C motif 2" evidence="10">
    <location>
        <begin position="296"/>
        <end position="299"/>
    </location>
</feature>
<evidence type="ECO:0000256" key="6">
    <source>
        <dbReference type="ARBA" id="ARBA00022723"/>
    </source>
</evidence>
<keyword evidence="7 10" id="KW-0408">Iron</keyword>
<keyword evidence="6 10" id="KW-0479">Metal-binding</keyword>
<comment type="domain">
    <text evidence="10">The N-terminal domain has structural similarity with S-adenosyl-L-methionine-dependent methyltransferases, but does not bind S-adenosyl-L-methionine. It is required for correct assembly of the 2 Fe-S clusters.</text>
</comment>
<sequence>MSSTTTPSVLLITSSLSGQAAMGAAKDKYAANGAQVAFEMAERFTEAPVPPGSYNTIIANALPPHYTTHSASTLSKLLATLTPSGILNITEPVFTEPMANSICPVQQTSAEFVSSCKLAGFVNVVVTESRTITDEELTSLFSAWGASRIEQGVERLSGKVGLVTVTAQKPAYEVGQKVALNFAKKAKPATVWTLATNDDTDDIELEDEDALLDESDKIKPTAESLARPDDCEMTDGKRKACKNCTCGRAEIVNLDFDMADDLSDSEPSEAEIINVDPTPKKVGGCGSCALGDAFRCATCPYLGMPAFNPGEKVVLGGVFGGDDL</sequence>
<evidence type="ECO:0000259" key="11">
    <source>
        <dbReference type="Pfam" id="PF05093"/>
    </source>
</evidence>
<evidence type="ECO:0000256" key="8">
    <source>
        <dbReference type="ARBA" id="ARBA00023014"/>
    </source>
</evidence>
<evidence type="ECO:0000256" key="7">
    <source>
        <dbReference type="ARBA" id="ARBA00023004"/>
    </source>
</evidence>
<comment type="caution">
    <text evidence="10">Lacks conserved residue(s) required for the propagation of feature annotation.</text>
</comment>
<dbReference type="InterPro" id="IPR046408">
    <property type="entry name" value="CIAPIN1"/>
</dbReference>
<evidence type="ECO:0000259" key="12">
    <source>
        <dbReference type="Pfam" id="PF20922"/>
    </source>
</evidence>
<dbReference type="InterPro" id="IPR049011">
    <property type="entry name" value="Anamorsin_N_metazoan"/>
</dbReference>
<evidence type="ECO:0000313" key="13">
    <source>
        <dbReference type="EMBL" id="OZJ06954.1"/>
    </source>
</evidence>
<comment type="subcellular location">
    <subcellularLocation>
        <location evidence="10">Cytoplasm</location>
    </subcellularLocation>
    <subcellularLocation>
        <location evidence="10">Mitochondrion intermembrane space</location>
    </subcellularLocation>
</comment>
<feature type="domain" description="Anamorsin C-terminal" evidence="11">
    <location>
        <begin position="226"/>
        <end position="314"/>
    </location>
</feature>
<feature type="binding site" evidence="10">
    <location>
        <position position="244"/>
    </location>
    <ligand>
        <name>[2Fe-2S] cluster</name>
        <dbReference type="ChEBI" id="CHEBI:190135"/>
    </ligand>
</feature>
<comment type="similarity">
    <text evidence="2 10">Belongs to the anamorsin family.</text>
</comment>
<evidence type="ECO:0000256" key="5">
    <source>
        <dbReference type="ARBA" id="ARBA00022714"/>
    </source>
</evidence>
<reference evidence="13 14" key="1">
    <citation type="journal article" date="2017" name="Mycologia">
        <title>Bifiguratus adelaidae, gen. et sp. nov., a new member of Mucoromycotina in endophytic and soil-dwelling habitats.</title>
        <authorList>
            <person name="Torres-Cruz T.J."/>
            <person name="Billingsley Tobias T.L."/>
            <person name="Almatruk M."/>
            <person name="Hesse C."/>
            <person name="Kuske C.R."/>
            <person name="Desiro A."/>
            <person name="Benucci G.M."/>
            <person name="Bonito G."/>
            <person name="Stajich J.E."/>
            <person name="Dunlap C."/>
            <person name="Arnold A.E."/>
            <person name="Porras-Alfaro A."/>
        </authorList>
    </citation>
    <scope>NUCLEOTIDE SEQUENCE [LARGE SCALE GENOMIC DNA]</scope>
    <source>
        <strain evidence="13 14">AZ0501</strain>
    </source>
</reference>
<accession>A0A261Y904</accession>
<proteinExistence type="inferred from homology"/>
<comment type="cofactor">
    <cofactor evidence="1 10">
        <name>[4Fe-4S] cluster</name>
        <dbReference type="ChEBI" id="CHEBI:49883"/>
    </cofactor>
</comment>
<comment type="domain">
    <text evidence="10">The C-terminal domain binds 2 Fe-S clusters but is otherwise mostly in an intrinsically disordered conformation.</text>
</comment>
<dbReference type="EMBL" id="MVBO01000001">
    <property type="protein sequence ID" value="OZJ06954.1"/>
    <property type="molecule type" value="Genomic_DNA"/>
</dbReference>
<comment type="cofactor">
    <cofactor evidence="10">
        <name>[2Fe-2S] cluster</name>
        <dbReference type="ChEBI" id="CHEBI:190135"/>
    </cofactor>
</comment>
<evidence type="ECO:0000256" key="4">
    <source>
        <dbReference type="ARBA" id="ARBA00022490"/>
    </source>
</evidence>
<feature type="binding site" evidence="10">
    <location>
        <position position="246"/>
    </location>
    <ligand>
        <name>[2Fe-2S] cluster</name>
        <dbReference type="ChEBI" id="CHEBI:190135"/>
    </ligand>
</feature>
<dbReference type="GO" id="GO:0051539">
    <property type="term" value="F:4 iron, 4 sulfur cluster binding"/>
    <property type="evidence" value="ECO:0007669"/>
    <property type="project" value="UniProtKB-KW"/>
</dbReference>
<comment type="domain">
    <text evidence="10">The twin Cx2C motifs are involved in the recognition by the mitochondrial MIA40-ERV1 disulfide relay system. The formation of 2 disulfide bonds in the Cx2C motifs through dithiol/disulfide exchange reactions effectively traps the protein in the mitochondrial intermembrane space.</text>
</comment>
<dbReference type="Pfam" id="PF05093">
    <property type="entry name" value="CIAPIN1"/>
    <property type="match status" value="1"/>
</dbReference>
<feature type="short sequence motif" description="Cx2C motif 1" evidence="10">
    <location>
        <begin position="285"/>
        <end position="288"/>
    </location>
</feature>
<protein>
    <submittedName>
        <fullName evidence="13">Uncharacterized protein</fullName>
    </submittedName>
</protein>
<feature type="binding site" evidence="10">
    <location>
        <position position="299"/>
    </location>
    <ligand>
        <name>[4Fe-4S] cluster</name>
        <dbReference type="ChEBI" id="CHEBI:49883"/>
    </ligand>
</feature>
<keyword evidence="14" id="KW-1185">Reference proteome</keyword>
<feature type="binding site" evidence="10">
    <location>
        <position position="285"/>
    </location>
    <ligand>
        <name>[4Fe-4S] cluster</name>
        <dbReference type="ChEBI" id="CHEBI:49883"/>
    </ligand>
</feature>
<dbReference type="InterPro" id="IPR007785">
    <property type="entry name" value="Anamorsin"/>
</dbReference>
<dbReference type="AlphaFoldDB" id="A0A261Y904"/>
<dbReference type="SUPFAM" id="SSF53335">
    <property type="entry name" value="S-adenosyl-L-methionine-dependent methyltransferases"/>
    <property type="match status" value="1"/>
</dbReference>
<feature type="domain" description="Anamorsin N-terminal" evidence="12">
    <location>
        <begin position="9"/>
        <end position="176"/>
    </location>
</feature>
<dbReference type="Pfam" id="PF20922">
    <property type="entry name" value="Anamorsin_N"/>
    <property type="match status" value="1"/>
</dbReference>
<keyword evidence="3 10" id="KW-0004">4Fe-4S</keyword>
<dbReference type="GO" id="GO:0046872">
    <property type="term" value="F:metal ion binding"/>
    <property type="evidence" value="ECO:0007669"/>
    <property type="project" value="UniProtKB-KW"/>
</dbReference>
<organism evidence="13 14">
    <name type="scientific">Bifiguratus adelaidae</name>
    <dbReference type="NCBI Taxonomy" id="1938954"/>
    <lineage>
        <taxon>Eukaryota</taxon>
        <taxon>Fungi</taxon>
        <taxon>Fungi incertae sedis</taxon>
        <taxon>Mucoromycota</taxon>
        <taxon>Mucoromycotina</taxon>
        <taxon>Endogonomycetes</taxon>
        <taxon>Endogonales</taxon>
        <taxon>Endogonales incertae sedis</taxon>
        <taxon>Bifiguratus</taxon>
    </lineage>
</organism>
<dbReference type="GO" id="GO:0009055">
    <property type="term" value="F:electron transfer activity"/>
    <property type="evidence" value="ECO:0007669"/>
    <property type="project" value="UniProtKB-UniRule"/>
</dbReference>
<evidence type="ECO:0000256" key="10">
    <source>
        <dbReference type="HAMAP-Rule" id="MF_03115"/>
    </source>
</evidence>
<evidence type="ECO:0000256" key="3">
    <source>
        <dbReference type="ARBA" id="ARBA00022485"/>
    </source>
</evidence>
<evidence type="ECO:0000256" key="9">
    <source>
        <dbReference type="ARBA" id="ARBA00023128"/>
    </source>
</evidence>
<dbReference type="Proteomes" id="UP000242875">
    <property type="component" value="Unassembled WGS sequence"/>
</dbReference>
<dbReference type="InterPro" id="IPR029063">
    <property type="entry name" value="SAM-dependent_MTases_sf"/>
</dbReference>
<dbReference type="OrthoDB" id="311633at2759"/>
<evidence type="ECO:0000256" key="1">
    <source>
        <dbReference type="ARBA" id="ARBA00001966"/>
    </source>
</evidence>
<dbReference type="GO" id="GO:0051537">
    <property type="term" value="F:2 iron, 2 sulfur cluster binding"/>
    <property type="evidence" value="ECO:0007669"/>
    <property type="project" value="UniProtKB-UniRule"/>
</dbReference>
<keyword evidence="9 10" id="KW-0496">Mitochondrion</keyword>
<gene>
    <name evidence="13" type="ORF">BZG36_00131</name>
</gene>
<name>A0A261Y904_9FUNG</name>
<feature type="binding site" evidence="10">
    <location>
        <position position="296"/>
    </location>
    <ligand>
        <name>[4Fe-4S] cluster</name>
        <dbReference type="ChEBI" id="CHEBI:49883"/>
    </ligand>
</feature>
<keyword evidence="8 10" id="KW-0411">Iron-sulfur</keyword>
<dbReference type="PANTHER" id="PTHR13273:SF14">
    <property type="entry name" value="ANAMORSIN"/>
    <property type="match status" value="1"/>
</dbReference>
<evidence type="ECO:0000313" key="14">
    <source>
        <dbReference type="Proteomes" id="UP000242875"/>
    </source>
</evidence>